<keyword evidence="1" id="KW-0472">Membrane</keyword>
<evidence type="ECO:0000313" key="3">
    <source>
        <dbReference type="Proteomes" id="UP000193642"/>
    </source>
</evidence>
<feature type="transmembrane region" description="Helical" evidence="1">
    <location>
        <begin position="995"/>
        <end position="1016"/>
    </location>
</feature>
<protein>
    <submittedName>
        <fullName evidence="2">Uncharacterized protein</fullName>
    </submittedName>
</protein>
<feature type="transmembrane region" description="Helical" evidence="1">
    <location>
        <begin position="858"/>
        <end position="877"/>
    </location>
</feature>
<name>A0A1Y2BGB2_9FUNG</name>
<comment type="caution">
    <text evidence="2">The sequence shown here is derived from an EMBL/GenBank/DDBJ whole genome shotgun (WGS) entry which is preliminary data.</text>
</comment>
<reference evidence="2 3" key="1">
    <citation type="submission" date="2016-07" db="EMBL/GenBank/DDBJ databases">
        <title>Pervasive Adenine N6-methylation of Active Genes in Fungi.</title>
        <authorList>
            <consortium name="DOE Joint Genome Institute"/>
            <person name="Mondo S.J."/>
            <person name="Dannebaum R.O."/>
            <person name="Kuo R.C."/>
            <person name="Labutti K."/>
            <person name="Haridas S."/>
            <person name="Kuo A."/>
            <person name="Salamov A."/>
            <person name="Ahrendt S.R."/>
            <person name="Lipzen A."/>
            <person name="Sullivan W."/>
            <person name="Andreopoulos W.B."/>
            <person name="Clum A."/>
            <person name="Lindquist E."/>
            <person name="Daum C."/>
            <person name="Ramamoorthy G.K."/>
            <person name="Gryganskyi A."/>
            <person name="Culley D."/>
            <person name="Magnuson J.K."/>
            <person name="James T.Y."/>
            <person name="O'Malley M.A."/>
            <person name="Stajich J.E."/>
            <person name="Spatafora J.W."/>
            <person name="Visel A."/>
            <person name="Grigoriev I.V."/>
        </authorList>
    </citation>
    <scope>NUCLEOTIDE SEQUENCE [LARGE SCALE GENOMIC DNA]</scope>
    <source>
        <strain evidence="2 3">JEL800</strain>
    </source>
</reference>
<sequence length="2373" mass="256938">MQTNFLCKLWFPGPKAMQRAKSHWSHTAEFSTPCFKIVRLGVGGSGGIVGLVRQSWVGPKAMQRAKSHWSHTAKFSTPCFKIVRLGVGGSGGIDGLVRQCWVGPKAMQRAKSHWSHTAEFSTPCFKIVCLGVGGSGGIVGLVRQSWVGPKAMQRAKSHWSHTAEFSTPCFKIVRLGVGGSGGIDGLVRQCWVGPKAMQRAKSHWSHTAEFSTPCFKIVRLGVGGSGGIDGLVRQCWVGPKAMQRAKSHWSHTAEFSTPCFKIVRLGVGGSGGIDGLVRQCWVGPKAMQRAKSHWSHTAEFSTPCFKIVCLGVGGSGGIVGLVRQSWVGPKAMQRAKSHWSHTAEFSTPCFKIVRLGVGGSGGIDGLVRQCWVGPKAMQRAKSHWSHTAEFSTPCFKIVCLGVGGSGGIVGLVRQSWVGPKAMQRAKSHWSHTAKFSTPCFKIVRLGVGGSGGIDGLVRQRQRRLGGLDGFLCKLWFPGPKAMQRAKSHWSHTAEFSTPCFKIVRLGVGGSGIDGLVRQCWVGPKAMQRAKSHWSHTAEFSTPCFKIVRLGVGGSGGIDGLVRQCWVGPKAMQRAKSHWSHTAEFSTPCFKIVCLGVGGSGGIVGLVRQSWVGPKAMQRAKSHWSHTAEFSTPCFKIVRLGVGGSGGIDGLVRQCWVGPKAMQRAKSHWSHTAEFSTPCFKIVRLGVGGSGGIVGLVRQSWVGPKAMQRAKSHWSHTAEFSTPCFKIVRLGVGGSGGIDGLRQRRLGGLDGFLCKLWFPGPKAMQRAKSHWSHTAEFSTPCFKIVCLGVGGSGGIVGLVRQSWVGASVLGWCVSVRDILVGWMGSSASYGFQGLRQCNEQSRIGPIQPSFQLLASRLCVWVLVVLVVLMGWCVSVGLVRQRQRRLGGLDGFLCKLWFPGPKAMQRAKSHWSHTAEFSTPCFKIVRLGVGGSGGIVGLVRQSWVSASVLGWCVSVRDILVGWMGSSASYGFQGLRQCNEQSRIGPIQPSFQLLASRLCVWVLVVLVVLMGWCVSVGLVRQRQRRLGGLDGFLCKLWFPGPKAMQRAKSHWSHTAEFSTPCFKIVRLGVGGSGGIDGLVRQCWVGPKAMQRAKSHWSHTAEFSTPCFKIVRLGVGGSGGIVGLVRQSWVGPKAMQRAKSHWSHTAEFSTPCFKIVRLGVGGSGGIDGLVRQCWVGPKAMQRAKSHWSHTAEFSTPCFKIVRLGVGGSGGIDGLVRQCWVGPKAMQRAKSHWSHTAEFSTPCFKIVRLGVGGSGGIDGLVRQCWVGPKAIQRAKSHWSHTAEFSTPCFKIVRLGVGGSGGIVGLVRQSWVGPKAMQRAKSHWSHTAEFSTPCFKIVRLGVGGSGGIDGLVRQCWVGPKAMQRAKSHWSHTAEFSTPCFKIVRLGVGGSGGIDGLVRQCWVGPKAMQRAKSHWSHTAEFSTPCFKIVRLGVGGSGGIDGLRQRRLGGLDGFLCKLWFPGPKAMQRAKSHWSHTAEFSTPCFKIVRLGVGGSGGIVGLVRQSWVGASELGWCVSVGLVRQRQRRLGGLDGFLCKLWFPGPKAMQRAKSHWSHTAEFSTPCFKIVRLGVGGSGGIDGLVRQCWVGPKAMQRAKSHWSHTAEFSTPCFKIVRLGVGGSGGIDGLVRQCWVGPKAMQRAKSHWSHTAEFSTPCFKIVRLGVGGSGGIDGLRQRRLGGLDGFLCKLWFPGPKAMQRAKSHWSHTAEFSTPCFKIVRLGVGGSGGIVGLVRQSWVGASELGWCVSVGLVRQRQRRLGGLDGFLCKLWFPGPKAMQRAKSHWSHTAEFSTPCFKIVRLGVGGSGGIVGLVRQSWVGASVLGWCVSVGLVRQRQRHLGGLDGFLCKLWFPGPKAMQRAKSHWSHTAEFSTPCFKIVRLGVGGSGGIDGLVRQRQRRLGGLDGFLCKLWFPGPKAMQRAKSHWSHTAEFSTPCFKIVRLGVGGSGGIDGLRQRRLGGLDGFLCKLWFPGPKAMQRAKSHWSHTAEFSTPCFKIVRLGVGGSGGIVGLVRQSWVGASELGWCVSVGLVRQRQRRLGGLDGFLCKLWFPGPKAMQRAKSHWSHTAEFSTPCFKIVRLGVGGSGGIVGLVRQSWVGASVLGWCVSVGLVRQRQRHLGGLDGFLCKLWFLGPKAMQRAKSHWSHTAEFSTPCFKIVCLGVGGSGGIDGLVRQRQRRLGGLDGFLCKLWFPGPKAMQRAKSHWSHTAEFSTPCFKIVCLGVGGSGGIDGLVRQRQRRLGGLDGFLCKLWFPGPKAMQRAKSHWSHTAEFSTPCFKIVCLGVGGSGGIDGLRQRRLGGLDGFLCKLWFPAPKAMQRAKSHWSHTAEFSTPCFKIVRLGVGGSGSIVGLVRQSWVGVSVLGWCVSVRDVLVGWMGSSASYGFQGLRQCNKWWFW</sequence>
<keyword evidence="1" id="KW-1133">Transmembrane helix</keyword>
<dbReference type="Proteomes" id="UP000193642">
    <property type="component" value="Unassembled WGS sequence"/>
</dbReference>
<keyword evidence="3" id="KW-1185">Reference proteome</keyword>
<organism evidence="2 3">
    <name type="scientific">Rhizoclosmatium globosum</name>
    <dbReference type="NCBI Taxonomy" id="329046"/>
    <lineage>
        <taxon>Eukaryota</taxon>
        <taxon>Fungi</taxon>
        <taxon>Fungi incertae sedis</taxon>
        <taxon>Chytridiomycota</taxon>
        <taxon>Chytridiomycota incertae sedis</taxon>
        <taxon>Chytridiomycetes</taxon>
        <taxon>Chytridiales</taxon>
        <taxon>Chytriomycetaceae</taxon>
        <taxon>Rhizoclosmatium</taxon>
    </lineage>
</organism>
<evidence type="ECO:0000256" key="1">
    <source>
        <dbReference type="SAM" id="Phobius"/>
    </source>
</evidence>
<proteinExistence type="predicted"/>
<accession>A0A1Y2BGB2</accession>
<evidence type="ECO:0000313" key="2">
    <source>
        <dbReference type="EMBL" id="ORY33843.1"/>
    </source>
</evidence>
<keyword evidence="1" id="KW-0812">Transmembrane</keyword>
<gene>
    <name evidence="2" type="ORF">BCR33DRAFT_838362</name>
</gene>
<dbReference type="EMBL" id="MCGO01000066">
    <property type="protein sequence ID" value="ORY33843.1"/>
    <property type="molecule type" value="Genomic_DNA"/>
</dbReference>